<gene>
    <name evidence="2" type="ORF">SNAT2548_LOCUS9578</name>
</gene>
<evidence type="ECO:0000313" key="2">
    <source>
        <dbReference type="EMBL" id="CAE7232176.1"/>
    </source>
</evidence>
<sequence>MPGKGGKGGRKIWPSGPSRRDASADAVGQWVDTPANSIGIFLGDVQYFVEDVLMLPLAHGIRYLLTLALDPAVESDTILNGSQALLQSLDSTATGFLDRLQPCPAEKPVVFVARSESEAEHSAMMSLFQNLQTLRFHVRCNIEVFAFAGPEPGSKWPYVFSWVIPAFVRHLEAAQGGTPSWFLPADQYIRNAHTPLPPPALSCFCPVRSVRVLPVFERSGDVYIFLAKPPASHGHGIWTTVGGGVKCGQDGDRDVQGACQREWAEELLVWPSPRAWEAGVEALQWVAWKANSPSWENWNNCKVPGSNERDDGWSSTAWQFVLASSAFFTETTAQGSCCKVVPDACSVVRKGENLVRHHVEGLPYVELESGAWFRLDLSTGSLYAPFPGAEVRGDLHEVLQSLKLRQQLTERLPEWGPFERGLPLQCSHLVCVSPEGVRNKLEIFRANFDSLGLTAQDSTARLIRCVSSGLESDAHHQFYAEEVQALLECRADPTATEGLSSRADSVLDAVLQNRNLRSSVAERTAKALRSVLGRHKI</sequence>
<proteinExistence type="predicted"/>
<feature type="region of interest" description="Disordered" evidence="1">
    <location>
        <begin position="1"/>
        <end position="25"/>
    </location>
</feature>
<evidence type="ECO:0000256" key="1">
    <source>
        <dbReference type="SAM" id="MobiDB-lite"/>
    </source>
</evidence>
<comment type="caution">
    <text evidence="2">The sequence shown here is derived from an EMBL/GenBank/DDBJ whole genome shotgun (WGS) entry which is preliminary data.</text>
</comment>
<reference evidence="2" key="1">
    <citation type="submission" date="2021-02" db="EMBL/GenBank/DDBJ databases">
        <authorList>
            <person name="Dougan E. K."/>
            <person name="Rhodes N."/>
            <person name="Thang M."/>
            <person name="Chan C."/>
        </authorList>
    </citation>
    <scope>NUCLEOTIDE SEQUENCE</scope>
</reference>
<name>A0A812KKY7_9DINO</name>
<accession>A0A812KKY7</accession>
<dbReference type="Proteomes" id="UP000604046">
    <property type="component" value="Unassembled WGS sequence"/>
</dbReference>
<dbReference type="AlphaFoldDB" id="A0A812KKY7"/>
<protein>
    <recommendedName>
        <fullName evidence="4">Nudix hydrolase domain-containing protein</fullName>
    </recommendedName>
</protein>
<organism evidence="2 3">
    <name type="scientific">Symbiodinium natans</name>
    <dbReference type="NCBI Taxonomy" id="878477"/>
    <lineage>
        <taxon>Eukaryota</taxon>
        <taxon>Sar</taxon>
        <taxon>Alveolata</taxon>
        <taxon>Dinophyceae</taxon>
        <taxon>Suessiales</taxon>
        <taxon>Symbiodiniaceae</taxon>
        <taxon>Symbiodinium</taxon>
    </lineage>
</organism>
<evidence type="ECO:0000313" key="3">
    <source>
        <dbReference type="Proteomes" id="UP000604046"/>
    </source>
</evidence>
<dbReference type="OrthoDB" id="408872at2759"/>
<keyword evidence="3" id="KW-1185">Reference proteome</keyword>
<dbReference type="EMBL" id="CAJNDS010000758">
    <property type="protein sequence ID" value="CAE7232176.1"/>
    <property type="molecule type" value="Genomic_DNA"/>
</dbReference>
<evidence type="ECO:0008006" key="4">
    <source>
        <dbReference type="Google" id="ProtNLM"/>
    </source>
</evidence>